<dbReference type="GO" id="GO:0000422">
    <property type="term" value="P:autophagy of mitochondrion"/>
    <property type="evidence" value="ECO:0007669"/>
    <property type="project" value="TreeGrafter"/>
</dbReference>
<dbReference type="GO" id="GO:0034727">
    <property type="term" value="P:piecemeal microautophagy of the nucleus"/>
    <property type="evidence" value="ECO:0007669"/>
    <property type="project" value="TreeGrafter"/>
</dbReference>
<proteinExistence type="inferred from homology"/>
<reference evidence="6 7" key="1">
    <citation type="submission" date="2019-09" db="EMBL/GenBank/DDBJ databases">
        <title>Bird 10,000 Genomes (B10K) Project - Family phase.</title>
        <authorList>
            <person name="Zhang G."/>
        </authorList>
    </citation>
    <scope>NUCLEOTIDE SEQUENCE [LARGE SCALE GENOMIC DNA]</scope>
    <source>
        <strain evidence="6">B10K-CU-031-03</strain>
        <tissue evidence="6">Muscle</tissue>
    </source>
</reference>
<dbReference type="Pfam" id="PF04110">
    <property type="entry name" value="APG12"/>
    <property type="match status" value="1"/>
</dbReference>
<keyword evidence="7" id="KW-1185">Reference proteome</keyword>
<gene>
    <name evidence="6" type="primary">Atg12</name>
    <name evidence="6" type="ORF">COCCOC_R10173</name>
</gene>
<evidence type="ECO:0000256" key="3">
    <source>
        <dbReference type="ARBA" id="ARBA00023006"/>
    </source>
</evidence>
<dbReference type="PANTHER" id="PTHR13385:SF0">
    <property type="entry name" value="UBIQUITIN-LIKE PROTEIN ATG12"/>
    <property type="match status" value="1"/>
</dbReference>
<dbReference type="PANTHER" id="PTHR13385">
    <property type="entry name" value="AUTOPHAGY PROTEIN 12"/>
    <property type="match status" value="1"/>
</dbReference>
<keyword evidence="3 4" id="KW-0072">Autophagy</keyword>
<dbReference type="AlphaFoldDB" id="A0A7K8PLN7"/>
<comment type="caution">
    <text evidence="6">The sequence shown here is derived from an EMBL/GenBank/DDBJ whole genome shotgun (WGS) entry which is preliminary data.</text>
</comment>
<dbReference type="GO" id="GO:0061723">
    <property type="term" value="P:glycophagy"/>
    <property type="evidence" value="ECO:0007669"/>
    <property type="project" value="TreeGrafter"/>
</dbReference>
<dbReference type="GO" id="GO:0034045">
    <property type="term" value="C:phagophore assembly site membrane"/>
    <property type="evidence" value="ECO:0007669"/>
    <property type="project" value="TreeGrafter"/>
</dbReference>
<dbReference type="GO" id="GO:0000421">
    <property type="term" value="C:autophagosome membrane"/>
    <property type="evidence" value="ECO:0007669"/>
    <property type="project" value="TreeGrafter"/>
</dbReference>
<dbReference type="GO" id="GO:0034274">
    <property type="term" value="C:Atg12-Atg5-Atg16 complex"/>
    <property type="evidence" value="ECO:0007669"/>
    <property type="project" value="TreeGrafter"/>
</dbReference>
<evidence type="ECO:0000256" key="4">
    <source>
        <dbReference type="RuleBase" id="RU361201"/>
    </source>
</evidence>
<dbReference type="InterPro" id="IPR007242">
    <property type="entry name" value="Atg12"/>
</dbReference>
<dbReference type="GO" id="GO:0097352">
    <property type="term" value="P:autophagosome maturation"/>
    <property type="evidence" value="ECO:0007669"/>
    <property type="project" value="TreeGrafter"/>
</dbReference>
<dbReference type="EMBL" id="VWPP01000330">
    <property type="protein sequence ID" value="NXE79982.1"/>
    <property type="molecule type" value="Genomic_DNA"/>
</dbReference>
<organism evidence="6 7">
    <name type="scientific">Cochlearius cochlearius</name>
    <name type="common">Boat-billed heron</name>
    <dbReference type="NCBI Taxonomy" id="110676"/>
    <lineage>
        <taxon>Eukaryota</taxon>
        <taxon>Metazoa</taxon>
        <taxon>Chordata</taxon>
        <taxon>Craniata</taxon>
        <taxon>Vertebrata</taxon>
        <taxon>Euteleostomi</taxon>
        <taxon>Archelosauria</taxon>
        <taxon>Archosauria</taxon>
        <taxon>Dinosauria</taxon>
        <taxon>Saurischia</taxon>
        <taxon>Theropoda</taxon>
        <taxon>Coelurosauria</taxon>
        <taxon>Aves</taxon>
        <taxon>Neognathae</taxon>
        <taxon>Neoaves</taxon>
        <taxon>Aequornithes</taxon>
        <taxon>Pelecaniformes</taxon>
        <taxon>Ardeidae</taxon>
        <taxon>Cochlearius</taxon>
    </lineage>
</organism>
<evidence type="ECO:0000313" key="6">
    <source>
        <dbReference type="EMBL" id="NXE79982.1"/>
    </source>
</evidence>
<comment type="function">
    <text evidence="4">Ubiquitin-like protein involved in autophagic vesicle formation.</text>
</comment>
<evidence type="ECO:0000256" key="2">
    <source>
        <dbReference type="ARBA" id="ARBA00022786"/>
    </source>
</evidence>
<protein>
    <recommendedName>
        <fullName evidence="4">Ubiquitin-like protein ATG12</fullName>
    </recommendedName>
</protein>
<name>A0A7K8PLN7_COCCO</name>
<evidence type="ECO:0000313" key="7">
    <source>
        <dbReference type="Proteomes" id="UP000525205"/>
    </source>
</evidence>
<dbReference type="InterPro" id="IPR029071">
    <property type="entry name" value="Ubiquitin-like_domsf"/>
</dbReference>
<evidence type="ECO:0000256" key="5">
    <source>
        <dbReference type="SAM" id="MobiDB-lite"/>
    </source>
</evidence>
<dbReference type="GO" id="GO:0000045">
    <property type="term" value="P:autophagosome assembly"/>
    <property type="evidence" value="ECO:0007669"/>
    <property type="project" value="InterPro"/>
</dbReference>
<accession>A0A7K8PLN7</accession>
<sequence length="104" mass="10753">RMAEAEEQPPPASPQSEGRSEGGEDAAEGGAAAGAAEAAPPPAGSPGAEEPAGDAKKKIDVLLKAVGDTPIMKTKKWAVERTRTIQGLVDFIKKFLKLMASEQL</sequence>
<feature type="non-terminal residue" evidence="6">
    <location>
        <position position="104"/>
    </location>
</feature>
<keyword evidence="1 4" id="KW-1017">Isopeptide bond</keyword>
<dbReference type="GO" id="GO:0019776">
    <property type="term" value="F:Atg8-family ligase activity"/>
    <property type="evidence" value="ECO:0007669"/>
    <property type="project" value="TreeGrafter"/>
</dbReference>
<dbReference type="Gene3D" id="3.10.20.90">
    <property type="entry name" value="Phosphatidylinositol 3-kinase Catalytic Subunit, Chain A, domain 1"/>
    <property type="match status" value="1"/>
</dbReference>
<dbReference type="Proteomes" id="UP000525205">
    <property type="component" value="Unassembled WGS sequence"/>
</dbReference>
<feature type="region of interest" description="Disordered" evidence="5">
    <location>
        <begin position="1"/>
        <end position="56"/>
    </location>
</feature>
<dbReference type="SUPFAM" id="SSF54236">
    <property type="entry name" value="Ubiquitin-like"/>
    <property type="match status" value="1"/>
</dbReference>
<feature type="compositionally biased region" description="Low complexity" evidence="5">
    <location>
        <begin position="28"/>
        <end position="38"/>
    </location>
</feature>
<comment type="similarity">
    <text evidence="4">Belongs to the ATG12 family.</text>
</comment>
<comment type="subunit">
    <text evidence="4">Forms a conjugate with ATG5.</text>
</comment>
<evidence type="ECO:0000256" key="1">
    <source>
        <dbReference type="ARBA" id="ARBA00022499"/>
    </source>
</evidence>
<keyword evidence="2 4" id="KW-0833">Ubl conjugation pathway</keyword>
<feature type="non-terminal residue" evidence="6">
    <location>
        <position position="1"/>
    </location>
</feature>